<dbReference type="EMBL" id="JACHFJ010000001">
    <property type="protein sequence ID" value="MBB5372271.1"/>
    <property type="molecule type" value="Genomic_DNA"/>
</dbReference>
<reference evidence="1 3" key="1">
    <citation type="submission" date="2020-08" db="EMBL/GenBank/DDBJ databases">
        <title>Genomic Encyclopedia of Type Strains, Phase IV (KMG-IV): sequencing the most valuable type-strain genomes for metagenomic binning, comparative biology and taxonomic classification.</title>
        <authorList>
            <person name="Goeker M."/>
        </authorList>
    </citation>
    <scope>NUCLEOTIDE SEQUENCE [LARGE SCALE GENOMIC DNA]</scope>
    <source>
        <strain evidence="1 3">DSM 27026</strain>
    </source>
</reference>
<feature type="non-terminal residue" evidence="1">
    <location>
        <position position="31"/>
    </location>
</feature>
<dbReference type="Proteomes" id="UP000553706">
    <property type="component" value="Unassembled WGS sequence"/>
</dbReference>
<gene>
    <name evidence="1" type="ORF">HNP71_000495</name>
    <name evidence="2" type="ORF">HNP71_002441</name>
</gene>
<dbReference type="EMBL" id="JACHFJ010000013">
    <property type="protein sequence ID" value="MBB5374170.1"/>
    <property type="molecule type" value="Genomic_DNA"/>
</dbReference>
<proteinExistence type="predicted"/>
<evidence type="ECO:0000313" key="2">
    <source>
        <dbReference type="EMBL" id="MBB5374170.1"/>
    </source>
</evidence>
<accession>A0A840VL24</accession>
<dbReference type="SUPFAM" id="SSF52402">
    <property type="entry name" value="Adenine nucleotide alpha hydrolases-like"/>
    <property type="match status" value="1"/>
</dbReference>
<dbReference type="AlphaFoldDB" id="A0A840VL24"/>
<protein>
    <submittedName>
        <fullName evidence="1">Electron transfer flavoprotein alpha/beta subunit</fullName>
    </submittedName>
</protein>
<keyword evidence="3" id="KW-1185">Reference proteome</keyword>
<comment type="caution">
    <text evidence="1">The sequence shown here is derived from an EMBL/GenBank/DDBJ whole genome shotgun (WGS) entry which is preliminary data.</text>
</comment>
<sequence length="31" mass="3389">MKLLVAVKRVVDYNVKVRVKSDKSGVETAGV</sequence>
<evidence type="ECO:0000313" key="3">
    <source>
        <dbReference type="Proteomes" id="UP000553706"/>
    </source>
</evidence>
<name>A0A840VL24_9PROT</name>
<dbReference type="InterPro" id="IPR014729">
    <property type="entry name" value="Rossmann-like_a/b/a_fold"/>
</dbReference>
<dbReference type="Gene3D" id="3.40.50.620">
    <property type="entry name" value="HUPs"/>
    <property type="match status" value="1"/>
</dbReference>
<organism evidence="1 3">
    <name type="scientific">Acidocella aromatica</name>
    <dbReference type="NCBI Taxonomy" id="1303579"/>
    <lineage>
        <taxon>Bacteria</taxon>
        <taxon>Pseudomonadati</taxon>
        <taxon>Pseudomonadota</taxon>
        <taxon>Alphaproteobacteria</taxon>
        <taxon>Acetobacterales</taxon>
        <taxon>Acidocellaceae</taxon>
        <taxon>Acidocella</taxon>
    </lineage>
</organism>
<evidence type="ECO:0000313" key="1">
    <source>
        <dbReference type="EMBL" id="MBB5372271.1"/>
    </source>
</evidence>